<dbReference type="Gene3D" id="3.30.450.20">
    <property type="entry name" value="PAS domain"/>
    <property type="match status" value="1"/>
</dbReference>
<evidence type="ECO:0000256" key="8">
    <source>
        <dbReference type="SAM" id="Phobius"/>
    </source>
</evidence>
<evidence type="ECO:0000256" key="4">
    <source>
        <dbReference type="ARBA" id="ARBA00022741"/>
    </source>
</evidence>
<dbReference type="Pfam" id="PF02518">
    <property type="entry name" value="HATPase_c"/>
    <property type="match status" value="1"/>
</dbReference>
<keyword evidence="5 10" id="KW-0418">Kinase</keyword>
<dbReference type="GO" id="GO:0005524">
    <property type="term" value="F:ATP binding"/>
    <property type="evidence" value="ECO:0007669"/>
    <property type="project" value="UniProtKB-KW"/>
</dbReference>
<dbReference type="InterPro" id="IPR036890">
    <property type="entry name" value="HATPase_C_sf"/>
</dbReference>
<dbReference type="AlphaFoldDB" id="A0A2Z4GGT5"/>
<sequence>MKKFSIQIFFRILFLAFFLCPIPFMYQSGNVAMAIVFLLAAVISGFSLYNYASSVNKKLIRFFESIQYSDFTVKFSSDNKLGKSFQDLNLEMNQVIEAFKSARAEKEANIHFLNTMVQHIDVGIICYDAHGQIEVLNNAAIRLLDVYRLRRLDELLNTEHATLYDEMRKLNSGNRFMYRAKNGLQLSVNATKVNLRGRAVKIISLQNIRSELQAQELDAWQNLTKVLRHEIMNSIAPIVSLVGTMRDIVQEDLKGEVENQEAIEDLSEALKTIESRGKGVMNFVNAYRDFTTLPKPVFKEMPVSDILGRIETLVKADAKERSSNVSFKVESDFNVLCDIDQIEMVIINLVKNAFEAIGTKERGDVSVRAYQGPKLRFIEVKDNGTGIVPEALEKIFIPFYTTKKTGQGIGLSLSKQILQMHQGDLTVKSELGTGTVFRLEF</sequence>
<dbReference type="InterPro" id="IPR004358">
    <property type="entry name" value="Sig_transdc_His_kin-like_C"/>
</dbReference>
<feature type="transmembrane region" description="Helical" evidence="8">
    <location>
        <begin position="32"/>
        <end position="52"/>
    </location>
</feature>
<dbReference type="InterPro" id="IPR035965">
    <property type="entry name" value="PAS-like_dom_sf"/>
</dbReference>
<evidence type="ECO:0000256" key="7">
    <source>
        <dbReference type="ARBA" id="ARBA00023012"/>
    </source>
</evidence>
<dbReference type="SMART" id="SM00387">
    <property type="entry name" value="HATPase_c"/>
    <property type="match status" value="1"/>
</dbReference>
<dbReference type="RefSeq" id="WP_111373381.1">
    <property type="nucleotide sequence ID" value="NZ_CP029480.1"/>
</dbReference>
<evidence type="ECO:0000259" key="9">
    <source>
        <dbReference type="PROSITE" id="PS50109"/>
    </source>
</evidence>
<dbReference type="Gene3D" id="3.30.565.10">
    <property type="entry name" value="Histidine kinase-like ATPase, C-terminal domain"/>
    <property type="match status" value="1"/>
</dbReference>
<proteinExistence type="predicted"/>
<dbReference type="PROSITE" id="PS50109">
    <property type="entry name" value="HIS_KIN"/>
    <property type="match status" value="1"/>
</dbReference>
<evidence type="ECO:0000256" key="1">
    <source>
        <dbReference type="ARBA" id="ARBA00000085"/>
    </source>
</evidence>
<dbReference type="GO" id="GO:0000160">
    <property type="term" value="P:phosphorelay signal transduction system"/>
    <property type="evidence" value="ECO:0007669"/>
    <property type="project" value="UniProtKB-KW"/>
</dbReference>
<keyword evidence="4" id="KW-0547">Nucleotide-binding</keyword>
<dbReference type="GO" id="GO:0004673">
    <property type="term" value="F:protein histidine kinase activity"/>
    <property type="evidence" value="ECO:0007669"/>
    <property type="project" value="UniProtKB-EC"/>
</dbReference>
<name>A0A2Z4GGT5_9BACT</name>
<evidence type="ECO:0000256" key="3">
    <source>
        <dbReference type="ARBA" id="ARBA00022679"/>
    </source>
</evidence>
<keyword evidence="8" id="KW-0472">Membrane</keyword>
<keyword evidence="8" id="KW-0812">Transmembrane</keyword>
<dbReference type="EC" id="2.7.13.3" evidence="2"/>
<evidence type="ECO:0000256" key="5">
    <source>
        <dbReference type="ARBA" id="ARBA00022777"/>
    </source>
</evidence>
<organism evidence="10 11">
    <name type="scientific">Arcticibacterium luteifluviistationis</name>
    <dbReference type="NCBI Taxonomy" id="1784714"/>
    <lineage>
        <taxon>Bacteria</taxon>
        <taxon>Pseudomonadati</taxon>
        <taxon>Bacteroidota</taxon>
        <taxon>Cytophagia</taxon>
        <taxon>Cytophagales</taxon>
        <taxon>Leadbetterellaceae</taxon>
        <taxon>Arcticibacterium</taxon>
    </lineage>
</organism>
<dbReference type="KEGG" id="als:DJ013_18310"/>
<dbReference type="InterPro" id="IPR005467">
    <property type="entry name" value="His_kinase_dom"/>
</dbReference>
<dbReference type="PANTHER" id="PTHR43065:SF46">
    <property type="entry name" value="C4-DICARBOXYLATE TRANSPORT SENSOR PROTEIN DCTB"/>
    <property type="match status" value="1"/>
</dbReference>
<reference evidence="10 11" key="1">
    <citation type="submission" date="2018-05" db="EMBL/GenBank/DDBJ databases">
        <title>Complete genome sequence of Arcticibacterium luteifluviistationis SM1504T, a cytophagaceae bacterium isolated from Arctic surface seawater.</title>
        <authorList>
            <person name="Li Y."/>
            <person name="Qin Q.-L."/>
        </authorList>
    </citation>
    <scope>NUCLEOTIDE SEQUENCE [LARGE SCALE GENOMIC DNA]</scope>
    <source>
        <strain evidence="10 11">SM1504</strain>
    </source>
</reference>
<dbReference type="SUPFAM" id="SSF55874">
    <property type="entry name" value="ATPase domain of HSP90 chaperone/DNA topoisomerase II/histidine kinase"/>
    <property type="match status" value="1"/>
</dbReference>
<evidence type="ECO:0000256" key="6">
    <source>
        <dbReference type="ARBA" id="ARBA00022840"/>
    </source>
</evidence>
<evidence type="ECO:0000313" key="10">
    <source>
        <dbReference type="EMBL" id="AWW00014.1"/>
    </source>
</evidence>
<accession>A0A2Z4GGT5</accession>
<dbReference type="Proteomes" id="UP000249873">
    <property type="component" value="Chromosome"/>
</dbReference>
<dbReference type="EMBL" id="CP029480">
    <property type="protein sequence ID" value="AWW00014.1"/>
    <property type="molecule type" value="Genomic_DNA"/>
</dbReference>
<dbReference type="PRINTS" id="PR00344">
    <property type="entry name" value="BCTRLSENSOR"/>
</dbReference>
<dbReference type="InterPro" id="IPR003594">
    <property type="entry name" value="HATPase_dom"/>
</dbReference>
<dbReference type="SUPFAM" id="SSF55785">
    <property type="entry name" value="PYP-like sensor domain (PAS domain)"/>
    <property type="match status" value="1"/>
</dbReference>
<protein>
    <recommendedName>
        <fullName evidence="2">histidine kinase</fullName>
        <ecNumber evidence="2">2.7.13.3</ecNumber>
    </recommendedName>
</protein>
<evidence type="ECO:0000256" key="2">
    <source>
        <dbReference type="ARBA" id="ARBA00012438"/>
    </source>
</evidence>
<keyword evidence="7" id="KW-0902">Two-component regulatory system</keyword>
<keyword evidence="6" id="KW-0067">ATP-binding</keyword>
<gene>
    <name evidence="10" type="ORF">DJ013_18310</name>
</gene>
<dbReference type="PANTHER" id="PTHR43065">
    <property type="entry name" value="SENSOR HISTIDINE KINASE"/>
    <property type="match status" value="1"/>
</dbReference>
<feature type="domain" description="Histidine kinase" evidence="9">
    <location>
        <begin position="226"/>
        <end position="441"/>
    </location>
</feature>
<keyword evidence="3" id="KW-0808">Transferase</keyword>
<comment type="catalytic activity">
    <reaction evidence="1">
        <text>ATP + protein L-histidine = ADP + protein N-phospho-L-histidine.</text>
        <dbReference type="EC" id="2.7.13.3"/>
    </reaction>
</comment>
<dbReference type="OrthoDB" id="1931120at2"/>
<evidence type="ECO:0000313" key="11">
    <source>
        <dbReference type="Proteomes" id="UP000249873"/>
    </source>
</evidence>
<keyword evidence="8" id="KW-1133">Transmembrane helix</keyword>
<feature type="transmembrane region" description="Helical" evidence="8">
    <location>
        <begin position="9"/>
        <end position="26"/>
    </location>
</feature>
<keyword evidence="11" id="KW-1185">Reference proteome</keyword>